<accession>A0AAD5IK14</accession>
<gene>
    <name evidence="2" type="ORF">LWI28_000434</name>
</gene>
<dbReference type="EMBL" id="JAJSOW010000104">
    <property type="protein sequence ID" value="KAI9168684.1"/>
    <property type="molecule type" value="Genomic_DNA"/>
</dbReference>
<reference evidence="2" key="2">
    <citation type="submission" date="2023-02" db="EMBL/GenBank/DDBJ databases">
        <authorList>
            <person name="Swenson N.G."/>
            <person name="Wegrzyn J.L."/>
            <person name="Mcevoy S.L."/>
        </authorList>
    </citation>
    <scope>NUCLEOTIDE SEQUENCE</scope>
    <source>
        <strain evidence="2">91603</strain>
        <tissue evidence="2">Leaf</tissue>
    </source>
</reference>
<dbReference type="AlphaFoldDB" id="A0AAD5IK14"/>
<keyword evidence="1" id="KW-0175">Coiled coil</keyword>
<feature type="coiled-coil region" evidence="1">
    <location>
        <begin position="83"/>
        <end position="124"/>
    </location>
</feature>
<sequence>MRMTGVEEDSLMARSVEEVVASFDKMHLQYGFMASHFNDSVCKLVTEVSHHKQMISFLDDSIKNLEHQLRKRDTKLMDRDNSNRVLELDHKLIEKTISELKSENAQLETQNDYLKRKVEKRERVMKRENKRNANIYLKGYMDAQTELRGRDPLRERPFLSTRLDGISI</sequence>
<comment type="caution">
    <text evidence="2">The sequence shown here is derived from an EMBL/GenBank/DDBJ whole genome shotgun (WGS) entry which is preliminary data.</text>
</comment>
<evidence type="ECO:0000313" key="3">
    <source>
        <dbReference type="Proteomes" id="UP001064489"/>
    </source>
</evidence>
<organism evidence="2 3">
    <name type="scientific">Acer negundo</name>
    <name type="common">Box elder</name>
    <dbReference type="NCBI Taxonomy" id="4023"/>
    <lineage>
        <taxon>Eukaryota</taxon>
        <taxon>Viridiplantae</taxon>
        <taxon>Streptophyta</taxon>
        <taxon>Embryophyta</taxon>
        <taxon>Tracheophyta</taxon>
        <taxon>Spermatophyta</taxon>
        <taxon>Magnoliopsida</taxon>
        <taxon>eudicotyledons</taxon>
        <taxon>Gunneridae</taxon>
        <taxon>Pentapetalae</taxon>
        <taxon>rosids</taxon>
        <taxon>malvids</taxon>
        <taxon>Sapindales</taxon>
        <taxon>Sapindaceae</taxon>
        <taxon>Hippocastanoideae</taxon>
        <taxon>Acereae</taxon>
        <taxon>Acer</taxon>
    </lineage>
</organism>
<evidence type="ECO:0000313" key="2">
    <source>
        <dbReference type="EMBL" id="KAI9168684.1"/>
    </source>
</evidence>
<evidence type="ECO:0000256" key="1">
    <source>
        <dbReference type="SAM" id="Coils"/>
    </source>
</evidence>
<protein>
    <submittedName>
        <fullName evidence="2">Uncharacterized protein</fullName>
    </submittedName>
</protein>
<reference evidence="2" key="1">
    <citation type="journal article" date="2022" name="Plant J.">
        <title>Strategies of tolerance reflected in two North American maple genomes.</title>
        <authorList>
            <person name="McEvoy S.L."/>
            <person name="Sezen U.U."/>
            <person name="Trouern-Trend A."/>
            <person name="McMahon S.M."/>
            <person name="Schaberg P.G."/>
            <person name="Yang J."/>
            <person name="Wegrzyn J.L."/>
            <person name="Swenson N.G."/>
        </authorList>
    </citation>
    <scope>NUCLEOTIDE SEQUENCE</scope>
    <source>
        <strain evidence="2">91603</strain>
    </source>
</reference>
<keyword evidence="3" id="KW-1185">Reference proteome</keyword>
<proteinExistence type="predicted"/>
<dbReference type="Proteomes" id="UP001064489">
    <property type="component" value="Chromosome 7"/>
</dbReference>
<name>A0AAD5IK14_ACENE</name>